<keyword evidence="3" id="KW-1185">Reference proteome</keyword>
<gene>
    <name evidence="2" type="ORF">ETD86_19935</name>
</gene>
<protein>
    <recommendedName>
        <fullName evidence="4">AMP-binding enzyme C-terminal domain-containing protein</fullName>
    </recommendedName>
</protein>
<dbReference type="EMBL" id="VCKY01000062">
    <property type="protein sequence ID" value="TMR19431.1"/>
    <property type="molecule type" value="Genomic_DNA"/>
</dbReference>
<dbReference type="Proteomes" id="UP000309128">
    <property type="component" value="Unassembled WGS sequence"/>
</dbReference>
<feature type="region of interest" description="Disordered" evidence="1">
    <location>
        <begin position="62"/>
        <end position="82"/>
    </location>
</feature>
<organism evidence="2 3">
    <name type="scientific">Nonomuraea turkmeniaca</name>
    <dbReference type="NCBI Taxonomy" id="103838"/>
    <lineage>
        <taxon>Bacteria</taxon>
        <taxon>Bacillati</taxon>
        <taxon>Actinomycetota</taxon>
        <taxon>Actinomycetes</taxon>
        <taxon>Streptosporangiales</taxon>
        <taxon>Streptosporangiaceae</taxon>
        <taxon>Nonomuraea</taxon>
    </lineage>
</organism>
<dbReference type="RefSeq" id="WP_138667653.1">
    <property type="nucleotide sequence ID" value="NZ_VCKY01000062.1"/>
</dbReference>
<dbReference type="AlphaFoldDB" id="A0A5S4FHK5"/>
<evidence type="ECO:0008006" key="4">
    <source>
        <dbReference type="Google" id="ProtNLM"/>
    </source>
</evidence>
<proteinExistence type="predicted"/>
<sequence length="82" mass="8472">MTDLVAVGRRAADLPAQAGLTPRAVDITAHEAEEVLRAAVDVADGLDAPTVGEFLTGFAPLPPSASGKLEKSAQRGRLAQQH</sequence>
<evidence type="ECO:0000313" key="3">
    <source>
        <dbReference type="Proteomes" id="UP000309128"/>
    </source>
</evidence>
<comment type="caution">
    <text evidence="2">The sequence shown here is derived from an EMBL/GenBank/DDBJ whole genome shotgun (WGS) entry which is preliminary data.</text>
</comment>
<evidence type="ECO:0000313" key="2">
    <source>
        <dbReference type="EMBL" id="TMR19431.1"/>
    </source>
</evidence>
<accession>A0A5S4FHK5</accession>
<name>A0A5S4FHK5_9ACTN</name>
<evidence type="ECO:0000256" key="1">
    <source>
        <dbReference type="SAM" id="MobiDB-lite"/>
    </source>
</evidence>
<reference evidence="2 3" key="1">
    <citation type="submission" date="2019-05" db="EMBL/GenBank/DDBJ databases">
        <title>Draft genome sequence of Nonomuraea turkmeniaca DSM 43926.</title>
        <authorList>
            <person name="Saricaoglu S."/>
            <person name="Isik K."/>
        </authorList>
    </citation>
    <scope>NUCLEOTIDE SEQUENCE [LARGE SCALE GENOMIC DNA]</scope>
    <source>
        <strain evidence="2 3">DSM 43926</strain>
    </source>
</reference>